<evidence type="ECO:0000256" key="5">
    <source>
        <dbReference type="SAM" id="Phobius"/>
    </source>
</evidence>
<feature type="transmembrane region" description="Helical" evidence="5">
    <location>
        <begin position="206"/>
        <end position="233"/>
    </location>
</feature>
<feature type="transmembrane region" description="Helical" evidence="5">
    <location>
        <begin position="273"/>
        <end position="291"/>
    </location>
</feature>
<dbReference type="InterPro" id="IPR036259">
    <property type="entry name" value="MFS_trans_sf"/>
</dbReference>
<evidence type="ECO:0000313" key="7">
    <source>
        <dbReference type="EMBL" id="MBU8821729.1"/>
    </source>
</evidence>
<organism evidence="7 8">
    <name type="scientific">Mycolicibacterium goodii</name>
    <name type="common">Mycobacterium goodii</name>
    <dbReference type="NCBI Taxonomy" id="134601"/>
    <lineage>
        <taxon>Bacteria</taxon>
        <taxon>Bacillati</taxon>
        <taxon>Actinomycetota</taxon>
        <taxon>Actinomycetes</taxon>
        <taxon>Mycobacteriales</taxon>
        <taxon>Mycobacteriaceae</taxon>
        <taxon>Mycolicibacterium</taxon>
    </lineage>
</organism>
<feature type="transmembrane region" description="Helical" evidence="5">
    <location>
        <begin position="43"/>
        <end position="67"/>
    </location>
</feature>
<evidence type="ECO:0000256" key="1">
    <source>
        <dbReference type="ARBA" id="ARBA00004651"/>
    </source>
</evidence>
<feature type="transmembrane region" description="Helical" evidence="5">
    <location>
        <begin position="239"/>
        <end position="261"/>
    </location>
</feature>
<dbReference type="RefSeq" id="WP_214312666.1">
    <property type="nucleotide sequence ID" value="NZ_JAHBOJ010000018.1"/>
</dbReference>
<evidence type="ECO:0000256" key="3">
    <source>
        <dbReference type="ARBA" id="ARBA00022989"/>
    </source>
</evidence>
<dbReference type="PROSITE" id="PS50850">
    <property type="entry name" value="MFS"/>
    <property type="match status" value="1"/>
</dbReference>
<dbReference type="PANTHER" id="PTHR43129:SF1">
    <property type="entry name" value="FOSMIDOMYCIN RESISTANCE PROTEIN"/>
    <property type="match status" value="1"/>
</dbReference>
<gene>
    <name evidence="7" type="ORF">KL859_02445</name>
</gene>
<dbReference type="Gene3D" id="1.20.1250.20">
    <property type="entry name" value="MFS general substrate transporter like domains"/>
    <property type="match status" value="2"/>
</dbReference>
<dbReference type="Pfam" id="PF07690">
    <property type="entry name" value="MFS_1"/>
    <property type="match status" value="1"/>
</dbReference>
<evidence type="ECO:0000256" key="4">
    <source>
        <dbReference type="ARBA" id="ARBA00023136"/>
    </source>
</evidence>
<keyword evidence="2 5" id="KW-0812">Transmembrane</keyword>
<feature type="transmembrane region" description="Helical" evidence="5">
    <location>
        <begin position="74"/>
        <end position="95"/>
    </location>
</feature>
<feature type="transmembrane region" description="Helical" evidence="5">
    <location>
        <begin position="326"/>
        <end position="349"/>
    </location>
</feature>
<feature type="transmembrane region" description="Helical" evidence="5">
    <location>
        <begin position="134"/>
        <end position="159"/>
    </location>
</feature>
<dbReference type="SUPFAM" id="SSF103473">
    <property type="entry name" value="MFS general substrate transporter"/>
    <property type="match status" value="1"/>
</dbReference>
<dbReference type="CDD" id="cd17478">
    <property type="entry name" value="MFS_FsR"/>
    <property type="match status" value="1"/>
</dbReference>
<accession>A0ABS6HGB9</accession>
<dbReference type="InterPro" id="IPR011701">
    <property type="entry name" value="MFS"/>
</dbReference>
<feature type="transmembrane region" description="Helical" evidence="5">
    <location>
        <begin position="165"/>
        <end position="185"/>
    </location>
</feature>
<dbReference type="InterPro" id="IPR020846">
    <property type="entry name" value="MFS_dom"/>
</dbReference>
<reference evidence="7 8" key="1">
    <citation type="submission" date="2021-05" db="EMBL/GenBank/DDBJ databases">
        <title>Draft Genome Sequences of Clinical Respiratory Isolates of Mycobacterium goodii Recovered in Ireland.</title>
        <authorList>
            <person name="Flanagan P.R."/>
            <person name="Mok S."/>
            <person name="Roycroft E."/>
            <person name="Rogers T.R."/>
            <person name="Fitzgibbon M."/>
        </authorList>
    </citation>
    <scope>NUCLEOTIDE SEQUENCE [LARGE SCALE GENOMIC DNA]</scope>
    <source>
        <strain evidence="7 8">14IE55</strain>
    </source>
</reference>
<feature type="domain" description="Major facilitator superfamily (MFS) profile" evidence="6">
    <location>
        <begin position="1"/>
        <end position="384"/>
    </location>
</feature>
<name>A0ABS6HGB9_MYCGD</name>
<keyword evidence="8" id="KW-1185">Reference proteome</keyword>
<evidence type="ECO:0000256" key="2">
    <source>
        <dbReference type="ARBA" id="ARBA00022692"/>
    </source>
</evidence>
<evidence type="ECO:0000259" key="6">
    <source>
        <dbReference type="PROSITE" id="PS50850"/>
    </source>
</evidence>
<comment type="subcellular location">
    <subcellularLocation>
        <location evidence="1">Cell membrane</location>
        <topology evidence="1">Multi-pass membrane protein</topology>
    </subcellularLocation>
</comment>
<keyword evidence="4 5" id="KW-0472">Membrane</keyword>
<proteinExistence type="predicted"/>
<protein>
    <submittedName>
        <fullName evidence="7">MFS transporter</fullName>
    </submittedName>
</protein>
<dbReference type="Proteomes" id="UP000696413">
    <property type="component" value="Unassembled WGS sequence"/>
</dbReference>
<sequence length="395" mass="39541">MNTVSARHGRILTLGASHAATDFYQGSVAVLVPVLVLQADFTALQATTVVLAATVGSALAQPLFGALADRFQTFWLLPVSMLLAGTGIGVLGIVGSFGWTLAAAAGSGLGVAAYHPAAARLARQAGGGTAKSMSWFIAGGNIGLALAPAVAAPILVTFGPYGSPLLALPGVLGGLALVAARRWLLACSPGGTRKRHQAAATDDWRSFGLLAAVAILRSGAYFGISTIVGLLVVDELGGGTALAATLLGIFLGIGVVATLAGGVLADRWRRVDCMRLGFAITVPGLLITALAPNVATAAAGVVVAGIGVFLPFSVQTTLGHEYLPHHIGTASGVTIGLSVSAGGALAPLLGLITESHGPRSALLVLTTLPTAALLLSMRLGERDGIAQARAAAPPR</sequence>
<dbReference type="PANTHER" id="PTHR43129">
    <property type="entry name" value="FOSMIDOMYCIN RESISTANCE PROTEIN"/>
    <property type="match status" value="1"/>
</dbReference>
<feature type="transmembrane region" description="Helical" evidence="5">
    <location>
        <begin position="101"/>
        <end position="122"/>
    </location>
</feature>
<keyword evidence="3 5" id="KW-1133">Transmembrane helix</keyword>
<evidence type="ECO:0000313" key="8">
    <source>
        <dbReference type="Proteomes" id="UP000696413"/>
    </source>
</evidence>
<comment type="caution">
    <text evidence="7">The sequence shown here is derived from an EMBL/GenBank/DDBJ whole genome shotgun (WGS) entry which is preliminary data.</text>
</comment>
<dbReference type="EMBL" id="JAHBOM010000002">
    <property type="protein sequence ID" value="MBU8821729.1"/>
    <property type="molecule type" value="Genomic_DNA"/>
</dbReference>